<evidence type="ECO:0000313" key="2">
    <source>
        <dbReference type="Proteomes" id="UP000266172"/>
    </source>
</evidence>
<dbReference type="Proteomes" id="UP000266172">
    <property type="component" value="Unassembled WGS sequence"/>
</dbReference>
<sequence length="191" mass="21574">MEQLNGNEPFTLHGSDTSIILQDFWRWSCSDLLNNTQRGVLAEFLVHSALGAKDAVRTDWLPFDLTSPSGLRIEVKSSAYLQAWSPEDTYSQIIFDIAKKLAWDGATYASKAMRNNDLYVFCVFTARTRDVSILDLDYWDFYVLPTSVLNEKVPEQKKISLSSLLKLEPIKTDFSGLPAAVESVRLPDETT</sequence>
<evidence type="ECO:0000313" key="1">
    <source>
        <dbReference type="EMBL" id="RGS41870.1"/>
    </source>
</evidence>
<dbReference type="EMBL" id="QRVL01000001">
    <property type="protein sequence ID" value="RGS41870.1"/>
    <property type="molecule type" value="Genomic_DNA"/>
</dbReference>
<reference evidence="1 2" key="1">
    <citation type="submission" date="2018-08" db="EMBL/GenBank/DDBJ databases">
        <title>A genome reference for cultivated species of the human gut microbiota.</title>
        <authorList>
            <person name="Zou Y."/>
            <person name="Xue W."/>
            <person name="Luo G."/>
        </authorList>
    </citation>
    <scope>NUCLEOTIDE SEQUENCE [LARGE SCALE GENOMIC DNA]</scope>
    <source>
        <strain evidence="1 2">AF22-12AC</strain>
    </source>
</reference>
<dbReference type="RefSeq" id="WP_118096133.1">
    <property type="nucleotide sequence ID" value="NZ_QRVL01000001.1"/>
</dbReference>
<comment type="caution">
    <text evidence="1">The sequence shown here is derived from an EMBL/GenBank/DDBJ whole genome shotgun (WGS) entry which is preliminary data.</text>
</comment>
<protein>
    <submittedName>
        <fullName evidence="1">Uncharacterized protein</fullName>
    </submittedName>
</protein>
<proteinExistence type="predicted"/>
<dbReference type="AlphaFoldDB" id="A0A395V975"/>
<gene>
    <name evidence="1" type="ORF">DWX93_00585</name>
</gene>
<accession>A0A395V975</accession>
<organism evidence="1 2">
    <name type="scientific">Roseburia hominis</name>
    <dbReference type="NCBI Taxonomy" id="301301"/>
    <lineage>
        <taxon>Bacteria</taxon>
        <taxon>Bacillati</taxon>
        <taxon>Bacillota</taxon>
        <taxon>Clostridia</taxon>
        <taxon>Lachnospirales</taxon>
        <taxon>Lachnospiraceae</taxon>
        <taxon>Roseburia</taxon>
    </lineage>
</organism>
<name>A0A395V975_9FIRM</name>